<proteinExistence type="predicted"/>
<accession>A0A1A8CQP8</accession>
<dbReference type="InterPro" id="IPR036397">
    <property type="entry name" value="RNaseH_sf"/>
</dbReference>
<gene>
    <name evidence="1" type="primary">Nfu_g_1_025312</name>
</gene>
<dbReference type="EMBL" id="HADZ01018161">
    <property type="protein sequence ID" value="SBP82102.1"/>
    <property type="molecule type" value="Transcribed_RNA"/>
</dbReference>
<name>A0A1A8CQP8_NOTKA</name>
<dbReference type="AlphaFoldDB" id="A0A1A8CQP8"/>
<evidence type="ECO:0000313" key="1">
    <source>
        <dbReference type="EMBL" id="SBP82102.1"/>
    </source>
</evidence>
<reference evidence="1" key="2">
    <citation type="submission" date="2016-06" db="EMBL/GenBank/DDBJ databases">
        <title>The genome of a short-lived fish provides insights into sex chromosome evolution and the genetic control of aging.</title>
        <authorList>
            <person name="Reichwald K."/>
            <person name="Felder M."/>
            <person name="Petzold A."/>
            <person name="Koch P."/>
            <person name="Groth M."/>
            <person name="Platzer M."/>
        </authorList>
    </citation>
    <scope>NUCLEOTIDE SEQUENCE</scope>
    <source>
        <tissue evidence="1">Brain</tissue>
    </source>
</reference>
<feature type="non-terminal residue" evidence="1">
    <location>
        <position position="1"/>
    </location>
</feature>
<feature type="non-terminal residue" evidence="1">
    <location>
        <position position="58"/>
    </location>
</feature>
<sequence length="58" mass="6909">HTRLDTIHVPLLKPGHVQFHLKFAREHLDDPEEDCENVMWSDEAKVELFGKNSTRRVW</sequence>
<dbReference type="Gene3D" id="3.30.420.10">
    <property type="entry name" value="Ribonuclease H-like superfamily/Ribonuclease H"/>
    <property type="match status" value="1"/>
</dbReference>
<reference evidence="1" key="1">
    <citation type="submission" date="2016-05" db="EMBL/GenBank/DDBJ databases">
        <authorList>
            <person name="Lavstsen T."/>
            <person name="Jespersen J.S."/>
        </authorList>
    </citation>
    <scope>NUCLEOTIDE SEQUENCE</scope>
    <source>
        <tissue evidence="1">Brain</tissue>
    </source>
</reference>
<protein>
    <submittedName>
        <fullName evidence="1">Uncharacterized protein</fullName>
    </submittedName>
</protein>
<organism evidence="1">
    <name type="scientific">Nothobranchius kadleci</name>
    <name type="common">African annual killifish</name>
    <dbReference type="NCBI Taxonomy" id="1051664"/>
    <lineage>
        <taxon>Eukaryota</taxon>
        <taxon>Metazoa</taxon>
        <taxon>Chordata</taxon>
        <taxon>Craniata</taxon>
        <taxon>Vertebrata</taxon>
        <taxon>Euteleostomi</taxon>
        <taxon>Actinopterygii</taxon>
        <taxon>Neopterygii</taxon>
        <taxon>Teleostei</taxon>
        <taxon>Neoteleostei</taxon>
        <taxon>Acanthomorphata</taxon>
        <taxon>Ovalentaria</taxon>
        <taxon>Atherinomorphae</taxon>
        <taxon>Cyprinodontiformes</taxon>
        <taxon>Nothobranchiidae</taxon>
        <taxon>Nothobranchius</taxon>
    </lineage>
</organism>
<dbReference type="GO" id="GO:0003676">
    <property type="term" value="F:nucleic acid binding"/>
    <property type="evidence" value="ECO:0007669"/>
    <property type="project" value="InterPro"/>
</dbReference>